<dbReference type="UniPathway" id="UPA00159">
    <property type="reaction ID" value="UER00277"/>
</dbReference>
<keyword evidence="5" id="KW-0479">Metal-binding</keyword>
<comment type="catalytic activity">
    <reaction evidence="11">
        <text>UTP + L-glutamine + ATP + H2O = CTP + L-glutamate + ADP + phosphate + 2 H(+)</text>
        <dbReference type="Rhea" id="RHEA:26426"/>
        <dbReference type="ChEBI" id="CHEBI:15377"/>
        <dbReference type="ChEBI" id="CHEBI:15378"/>
        <dbReference type="ChEBI" id="CHEBI:29985"/>
        <dbReference type="ChEBI" id="CHEBI:30616"/>
        <dbReference type="ChEBI" id="CHEBI:37563"/>
        <dbReference type="ChEBI" id="CHEBI:43474"/>
        <dbReference type="ChEBI" id="CHEBI:46398"/>
        <dbReference type="ChEBI" id="CHEBI:58359"/>
        <dbReference type="ChEBI" id="CHEBI:456216"/>
        <dbReference type="EC" id="6.3.4.2"/>
    </reaction>
</comment>
<evidence type="ECO:0000256" key="2">
    <source>
        <dbReference type="ARBA" id="ARBA00007533"/>
    </source>
</evidence>
<dbReference type="GO" id="GO:0042802">
    <property type="term" value="F:identical protein binding"/>
    <property type="evidence" value="ECO:0007669"/>
    <property type="project" value="TreeGrafter"/>
</dbReference>
<dbReference type="PANTHER" id="PTHR11550:SF0">
    <property type="entry name" value="CTP SYNTHASE-RELATED"/>
    <property type="match status" value="1"/>
</dbReference>
<dbReference type="FunFam" id="3.40.50.880:FF:000002">
    <property type="entry name" value="CTP synthase"/>
    <property type="match status" value="1"/>
</dbReference>
<evidence type="ECO:0000313" key="19">
    <source>
        <dbReference type="Proteomes" id="UP000177331"/>
    </source>
</evidence>
<evidence type="ECO:0000259" key="17">
    <source>
        <dbReference type="Pfam" id="PF06418"/>
    </source>
</evidence>
<feature type="domain" description="CTP synthase N-terminal" evidence="17">
    <location>
        <begin position="4"/>
        <end position="266"/>
    </location>
</feature>
<dbReference type="InterPro" id="IPR033828">
    <property type="entry name" value="GATase1_CTP_Synthase"/>
</dbReference>
<dbReference type="GO" id="GO:0044210">
    <property type="term" value="P:'de novo' CTP biosynthetic process"/>
    <property type="evidence" value="ECO:0007669"/>
    <property type="project" value="UniProtKB-UniPathway"/>
</dbReference>
<keyword evidence="10" id="KW-0665">Pyrimidine biosynthesis</keyword>
<comment type="similarity">
    <text evidence="2">Belongs to the CTP synthase family.</text>
</comment>
<dbReference type="Gene3D" id="3.40.50.880">
    <property type="match status" value="1"/>
</dbReference>
<dbReference type="STRING" id="1802421.A2318_03970"/>
<evidence type="ECO:0000256" key="9">
    <source>
        <dbReference type="ARBA" id="ARBA00022962"/>
    </source>
</evidence>
<keyword evidence="8" id="KW-0460">Magnesium</keyword>
<evidence type="ECO:0000256" key="5">
    <source>
        <dbReference type="ARBA" id="ARBA00022723"/>
    </source>
</evidence>
<dbReference type="SUPFAM" id="SSF52317">
    <property type="entry name" value="Class I glutamine amidotransferase-like"/>
    <property type="match status" value="1"/>
</dbReference>
<comment type="pathway">
    <text evidence="1">Pyrimidine metabolism; CTP biosynthesis via de novo pathway; CTP from UDP: step 2/2.</text>
</comment>
<proteinExistence type="inferred from homology"/>
<evidence type="ECO:0000256" key="11">
    <source>
        <dbReference type="ARBA" id="ARBA00047781"/>
    </source>
</evidence>
<evidence type="ECO:0000256" key="4">
    <source>
        <dbReference type="ARBA" id="ARBA00022598"/>
    </source>
</evidence>
<dbReference type="InterPro" id="IPR029062">
    <property type="entry name" value="Class_I_gatase-like"/>
</dbReference>
<evidence type="ECO:0000256" key="13">
    <source>
        <dbReference type="ARBA" id="ARBA00075170"/>
    </source>
</evidence>
<protein>
    <recommendedName>
        <fullName evidence="12">CTP synthase</fullName>
        <ecNumber evidence="3">6.3.4.2</ecNumber>
    </recommendedName>
    <alternativeName>
        <fullName evidence="14">Cytidine 5'-triphosphate synthase</fullName>
    </alternativeName>
    <alternativeName>
        <fullName evidence="15">Cytidine triphosphate synthetase</fullName>
    </alternativeName>
    <alternativeName>
        <fullName evidence="13">UTP--ammonia ligase</fullName>
    </alternativeName>
</protein>
<comment type="caution">
    <text evidence="18">The sequence shown here is derived from an EMBL/GenBank/DDBJ whole genome shotgun (WGS) entry which is preliminary data.</text>
</comment>
<organism evidence="18 19">
    <name type="scientific">Candidatus Uhrbacteria bacterium RIFOXYB2_FULL_45_11</name>
    <dbReference type="NCBI Taxonomy" id="1802421"/>
    <lineage>
        <taxon>Bacteria</taxon>
        <taxon>Candidatus Uhriibacteriota</taxon>
    </lineage>
</organism>
<dbReference type="GO" id="GO:0019856">
    <property type="term" value="P:pyrimidine nucleobase biosynthetic process"/>
    <property type="evidence" value="ECO:0007669"/>
    <property type="project" value="TreeGrafter"/>
</dbReference>
<dbReference type="Pfam" id="PF00117">
    <property type="entry name" value="GATase"/>
    <property type="match status" value="1"/>
</dbReference>
<dbReference type="SUPFAM" id="SSF52540">
    <property type="entry name" value="P-loop containing nucleoside triphosphate hydrolases"/>
    <property type="match status" value="1"/>
</dbReference>
<dbReference type="Gene3D" id="3.40.50.300">
    <property type="entry name" value="P-loop containing nucleotide triphosphate hydrolases"/>
    <property type="match status" value="1"/>
</dbReference>
<sequence length="546" mass="60694">MSHKFIFVVGGVMSGVGKGAATASLGRVLQEKGYKVTAIKIDPYINVDAGTMNPVEHGEVFVTVDGDECDQDVGNYERFLETSILSINYMTTGRVYQSVIQRERNLGYGGRTVQVVPDVPNEVIERIEHATERANADFTLIEIGGTVGEYENILFLEAARLMRMKYPDQVRNILVSYMPVPGTLGEMKTKPTQQAVRTMMAAGLYPDFVIARSTLQIDEPRKAKLAMFSNVHADQVIGAPDVKSIYEIPIVFEQQKFGEKILKSFGMKELPEKKVVKWKKLLTSIANTKGEVKIGVIGKYFSTGDFTLSDAYISVIEAIKHASWANGRTPKLVWLNSEAYEKSPAKLKELSDLDGVVIPGGFGSRGIEGKIKAIRYCRENKIPYLGLCYGMQCAVIEYARNVLKLKDANTTEINPKTKHPVIHLLPGQDEKIKEGNYGGTLRLGSYPCKLAANTTARKAYGAPQVDERHRHRYEFNNEYREALEKAGLVISGVNPEQDLVEIVELKNHPFFVGVQFHPEFQSRPLSPHPLFKAFVKAAVGKKGGKD</sequence>
<evidence type="ECO:0000256" key="14">
    <source>
        <dbReference type="ARBA" id="ARBA00079941"/>
    </source>
</evidence>
<dbReference type="InterPro" id="IPR027417">
    <property type="entry name" value="P-loop_NTPase"/>
</dbReference>
<dbReference type="GO" id="GO:0005524">
    <property type="term" value="F:ATP binding"/>
    <property type="evidence" value="ECO:0007669"/>
    <property type="project" value="UniProtKB-KW"/>
</dbReference>
<dbReference type="InterPro" id="IPR017926">
    <property type="entry name" value="GATASE"/>
</dbReference>
<dbReference type="NCBIfam" id="NF003792">
    <property type="entry name" value="PRK05380.1"/>
    <property type="match status" value="1"/>
</dbReference>
<evidence type="ECO:0000256" key="8">
    <source>
        <dbReference type="ARBA" id="ARBA00022842"/>
    </source>
</evidence>
<keyword evidence="7" id="KW-0067">ATP-binding</keyword>
<accession>A0A1F7W747</accession>
<dbReference type="InterPro" id="IPR004468">
    <property type="entry name" value="CTP_synthase"/>
</dbReference>
<evidence type="ECO:0000256" key="1">
    <source>
        <dbReference type="ARBA" id="ARBA00005171"/>
    </source>
</evidence>
<dbReference type="EMBL" id="MGFD01000033">
    <property type="protein sequence ID" value="OGL97934.1"/>
    <property type="molecule type" value="Genomic_DNA"/>
</dbReference>
<dbReference type="GO" id="GO:0046872">
    <property type="term" value="F:metal ion binding"/>
    <property type="evidence" value="ECO:0007669"/>
    <property type="project" value="UniProtKB-KW"/>
</dbReference>
<dbReference type="AlphaFoldDB" id="A0A1F7W747"/>
<dbReference type="Pfam" id="PF06418">
    <property type="entry name" value="CTP_synth_N"/>
    <property type="match status" value="1"/>
</dbReference>
<gene>
    <name evidence="18" type="ORF">A2318_03970</name>
</gene>
<evidence type="ECO:0000313" key="18">
    <source>
        <dbReference type="EMBL" id="OGL97934.1"/>
    </source>
</evidence>
<evidence type="ECO:0000256" key="3">
    <source>
        <dbReference type="ARBA" id="ARBA00012291"/>
    </source>
</evidence>
<dbReference type="PROSITE" id="PS51273">
    <property type="entry name" value="GATASE_TYPE_1"/>
    <property type="match status" value="1"/>
</dbReference>
<dbReference type="EC" id="6.3.4.2" evidence="3"/>
<dbReference type="FunFam" id="3.40.50.300:FF:000009">
    <property type="entry name" value="CTP synthase"/>
    <property type="match status" value="1"/>
</dbReference>
<keyword evidence="9" id="KW-0315">Glutamine amidotransferase</keyword>
<keyword evidence="6" id="KW-0547">Nucleotide-binding</keyword>
<evidence type="ECO:0000259" key="16">
    <source>
        <dbReference type="Pfam" id="PF00117"/>
    </source>
</evidence>
<dbReference type="NCBIfam" id="TIGR00337">
    <property type="entry name" value="PyrG"/>
    <property type="match status" value="1"/>
</dbReference>
<evidence type="ECO:0000256" key="6">
    <source>
        <dbReference type="ARBA" id="ARBA00022741"/>
    </source>
</evidence>
<evidence type="ECO:0000256" key="15">
    <source>
        <dbReference type="ARBA" id="ARBA00083191"/>
    </source>
</evidence>
<dbReference type="PANTHER" id="PTHR11550">
    <property type="entry name" value="CTP SYNTHASE"/>
    <property type="match status" value="1"/>
</dbReference>
<reference evidence="18 19" key="1">
    <citation type="journal article" date="2016" name="Nat. Commun.">
        <title>Thousands of microbial genomes shed light on interconnected biogeochemical processes in an aquifer system.</title>
        <authorList>
            <person name="Anantharaman K."/>
            <person name="Brown C.T."/>
            <person name="Hug L.A."/>
            <person name="Sharon I."/>
            <person name="Castelle C.J."/>
            <person name="Probst A.J."/>
            <person name="Thomas B.C."/>
            <person name="Singh A."/>
            <person name="Wilkins M.J."/>
            <person name="Karaoz U."/>
            <person name="Brodie E.L."/>
            <person name="Williams K.H."/>
            <person name="Hubbard S.S."/>
            <person name="Banfield J.F."/>
        </authorList>
    </citation>
    <scope>NUCLEOTIDE SEQUENCE [LARGE SCALE GENOMIC DNA]</scope>
</reference>
<evidence type="ECO:0000256" key="12">
    <source>
        <dbReference type="ARBA" id="ARBA00070745"/>
    </source>
</evidence>
<dbReference type="CDD" id="cd01746">
    <property type="entry name" value="GATase1_CTP_Synthase"/>
    <property type="match status" value="1"/>
</dbReference>
<dbReference type="Proteomes" id="UP000177331">
    <property type="component" value="Unassembled WGS sequence"/>
</dbReference>
<feature type="domain" description="Glutamine amidotransferase" evidence="16">
    <location>
        <begin position="308"/>
        <end position="536"/>
    </location>
</feature>
<dbReference type="GO" id="GO:0003883">
    <property type="term" value="F:CTP synthase activity"/>
    <property type="evidence" value="ECO:0007669"/>
    <property type="project" value="UniProtKB-EC"/>
</dbReference>
<keyword evidence="4" id="KW-0436">Ligase</keyword>
<dbReference type="GO" id="GO:0097268">
    <property type="term" value="C:cytoophidium"/>
    <property type="evidence" value="ECO:0007669"/>
    <property type="project" value="UniProtKB-ARBA"/>
</dbReference>
<evidence type="ECO:0000256" key="10">
    <source>
        <dbReference type="ARBA" id="ARBA00022975"/>
    </source>
</evidence>
<name>A0A1F7W747_9BACT</name>
<dbReference type="InterPro" id="IPR017456">
    <property type="entry name" value="CTP_synthase_N"/>
</dbReference>
<evidence type="ECO:0000256" key="7">
    <source>
        <dbReference type="ARBA" id="ARBA00022840"/>
    </source>
</evidence>